<evidence type="ECO:0000256" key="11">
    <source>
        <dbReference type="SAM" id="MobiDB-lite"/>
    </source>
</evidence>
<evidence type="ECO:0000313" key="13">
    <source>
        <dbReference type="EMBL" id="ORY67039.1"/>
    </source>
</evidence>
<keyword evidence="6" id="KW-0809">Transit peptide</keyword>
<dbReference type="InterPro" id="IPR036925">
    <property type="entry name" value="TIF_IF2_dom3_sf"/>
</dbReference>
<dbReference type="PANTHER" id="PTHR43381:SF20">
    <property type="entry name" value="TRANSLATION INITIATION FACTOR IF-2, MITOCHONDRIAL"/>
    <property type="match status" value="1"/>
</dbReference>
<dbReference type="Gene3D" id="2.40.30.10">
    <property type="entry name" value="Translation factors"/>
    <property type="match status" value="2"/>
</dbReference>
<evidence type="ECO:0000256" key="6">
    <source>
        <dbReference type="ARBA" id="ARBA00022946"/>
    </source>
</evidence>
<dbReference type="InterPro" id="IPR000178">
    <property type="entry name" value="TF_IF2_bacterial-like"/>
</dbReference>
<dbReference type="Pfam" id="PF22042">
    <property type="entry name" value="EF-G_D2"/>
    <property type="match status" value="1"/>
</dbReference>
<dbReference type="GeneID" id="63771818"/>
<dbReference type="SUPFAM" id="SSF52156">
    <property type="entry name" value="Initiation factor IF2/eIF5b, domain 3"/>
    <property type="match status" value="1"/>
</dbReference>
<comment type="subcellular location">
    <subcellularLocation>
        <location evidence="1">Mitochondrion</location>
    </subcellularLocation>
</comment>
<dbReference type="Proteomes" id="UP000193689">
    <property type="component" value="Unassembled WGS sequence"/>
</dbReference>
<dbReference type="FunFam" id="3.40.50.300:FF:000019">
    <property type="entry name" value="Translation initiation factor IF-2"/>
    <property type="match status" value="1"/>
</dbReference>
<evidence type="ECO:0000256" key="3">
    <source>
        <dbReference type="ARBA" id="ARBA00022540"/>
    </source>
</evidence>
<feature type="compositionally biased region" description="Polar residues" evidence="11">
    <location>
        <begin position="1"/>
        <end position="13"/>
    </location>
</feature>
<dbReference type="SUPFAM" id="SSF50447">
    <property type="entry name" value="Translation proteins"/>
    <property type="match status" value="2"/>
</dbReference>
<dbReference type="SUPFAM" id="SSF52540">
    <property type="entry name" value="P-loop containing nucleoside triphosphate hydrolases"/>
    <property type="match status" value="1"/>
</dbReference>
<keyword evidence="8" id="KW-0342">GTP-binding</keyword>
<dbReference type="CDD" id="cd03692">
    <property type="entry name" value="mtIF2_IVc"/>
    <property type="match status" value="1"/>
</dbReference>
<dbReference type="GO" id="GO:0003924">
    <property type="term" value="F:GTPase activity"/>
    <property type="evidence" value="ECO:0007669"/>
    <property type="project" value="EnsemblFungi"/>
</dbReference>
<evidence type="ECO:0000259" key="12">
    <source>
        <dbReference type="PROSITE" id="PS51722"/>
    </source>
</evidence>
<dbReference type="CDD" id="cd01887">
    <property type="entry name" value="IF2_eIF5B"/>
    <property type="match status" value="1"/>
</dbReference>
<dbReference type="InterPro" id="IPR027417">
    <property type="entry name" value="P-loop_NTPase"/>
</dbReference>
<feature type="compositionally biased region" description="Basic and acidic residues" evidence="11">
    <location>
        <begin position="84"/>
        <end position="115"/>
    </location>
</feature>
<dbReference type="Pfam" id="PF00009">
    <property type="entry name" value="GTP_EFTU"/>
    <property type="match status" value="1"/>
</dbReference>
<comment type="similarity">
    <text evidence="2">Belongs to the TRAFAC class translation factor GTPase superfamily. Classic translation factor GTPase family. IF-2 subfamily.</text>
</comment>
<feature type="region of interest" description="Disordered" evidence="11">
    <location>
        <begin position="1"/>
        <end position="130"/>
    </location>
</feature>
<dbReference type="CDD" id="cd03702">
    <property type="entry name" value="IF2_mtIF2_II"/>
    <property type="match status" value="1"/>
</dbReference>
<organism evidence="13 14">
    <name type="scientific">Pseudomassariella vexata</name>
    <dbReference type="NCBI Taxonomy" id="1141098"/>
    <lineage>
        <taxon>Eukaryota</taxon>
        <taxon>Fungi</taxon>
        <taxon>Dikarya</taxon>
        <taxon>Ascomycota</taxon>
        <taxon>Pezizomycotina</taxon>
        <taxon>Sordariomycetes</taxon>
        <taxon>Xylariomycetidae</taxon>
        <taxon>Amphisphaeriales</taxon>
        <taxon>Pseudomassariaceae</taxon>
        <taxon>Pseudomassariella</taxon>
    </lineage>
</organism>
<keyword evidence="14" id="KW-1185">Reference proteome</keyword>
<feature type="region of interest" description="Disordered" evidence="11">
    <location>
        <begin position="512"/>
        <end position="535"/>
    </location>
</feature>
<dbReference type="Pfam" id="PF11987">
    <property type="entry name" value="IF-2"/>
    <property type="match status" value="1"/>
</dbReference>
<dbReference type="GO" id="GO:0032543">
    <property type="term" value="P:mitochondrial translation"/>
    <property type="evidence" value="ECO:0007669"/>
    <property type="project" value="EnsemblFungi"/>
</dbReference>
<dbReference type="NCBIfam" id="TIGR00231">
    <property type="entry name" value="small_GTP"/>
    <property type="match status" value="1"/>
</dbReference>
<dbReference type="GO" id="GO:0005739">
    <property type="term" value="C:mitochondrion"/>
    <property type="evidence" value="ECO:0007669"/>
    <property type="project" value="UniProtKB-SubCell"/>
</dbReference>
<dbReference type="InterPro" id="IPR015760">
    <property type="entry name" value="TIF_IF2"/>
</dbReference>
<accession>A0A1Y2E6A2</accession>
<dbReference type="PROSITE" id="PS01176">
    <property type="entry name" value="IF2"/>
    <property type="match status" value="1"/>
</dbReference>
<dbReference type="STRING" id="1141098.A0A1Y2E6A2"/>
<feature type="domain" description="Tr-type G" evidence="12">
    <location>
        <begin position="214"/>
        <end position="382"/>
    </location>
</feature>
<dbReference type="Gene3D" id="3.40.50.300">
    <property type="entry name" value="P-loop containing nucleotide triphosphate hydrolases"/>
    <property type="match status" value="1"/>
</dbReference>
<dbReference type="InterPro" id="IPR044145">
    <property type="entry name" value="IF2_II"/>
</dbReference>
<dbReference type="PROSITE" id="PS51722">
    <property type="entry name" value="G_TR_2"/>
    <property type="match status" value="1"/>
</dbReference>
<keyword evidence="4" id="KW-0547">Nucleotide-binding</keyword>
<dbReference type="AlphaFoldDB" id="A0A1Y2E6A2"/>
<evidence type="ECO:0000256" key="4">
    <source>
        <dbReference type="ARBA" id="ARBA00022741"/>
    </source>
</evidence>
<reference evidence="13 14" key="1">
    <citation type="submission" date="2016-07" db="EMBL/GenBank/DDBJ databases">
        <title>Pervasive Adenine N6-methylation of Active Genes in Fungi.</title>
        <authorList>
            <consortium name="DOE Joint Genome Institute"/>
            <person name="Mondo S.J."/>
            <person name="Dannebaum R.O."/>
            <person name="Kuo R.C."/>
            <person name="Labutti K."/>
            <person name="Haridas S."/>
            <person name="Kuo A."/>
            <person name="Salamov A."/>
            <person name="Ahrendt S.R."/>
            <person name="Lipzen A."/>
            <person name="Sullivan W."/>
            <person name="Andreopoulos W.B."/>
            <person name="Clum A."/>
            <person name="Lindquist E."/>
            <person name="Daum C."/>
            <person name="Ramamoorthy G.K."/>
            <person name="Gryganskyi A."/>
            <person name="Culley D."/>
            <person name="Magnuson J.K."/>
            <person name="James T.Y."/>
            <person name="O'Malley M.A."/>
            <person name="Stajich J.E."/>
            <person name="Spatafora J.W."/>
            <person name="Visel A."/>
            <person name="Grigoriev I.V."/>
        </authorList>
    </citation>
    <scope>NUCLEOTIDE SEQUENCE [LARGE SCALE GENOMIC DNA]</scope>
    <source>
        <strain evidence="13 14">CBS 129021</strain>
    </source>
</reference>
<evidence type="ECO:0000256" key="10">
    <source>
        <dbReference type="ARBA" id="ARBA00044200"/>
    </source>
</evidence>
<evidence type="ECO:0000256" key="1">
    <source>
        <dbReference type="ARBA" id="ARBA00004173"/>
    </source>
</evidence>
<evidence type="ECO:0000256" key="5">
    <source>
        <dbReference type="ARBA" id="ARBA00022917"/>
    </source>
</evidence>
<dbReference type="InterPro" id="IPR053905">
    <property type="entry name" value="EF-G-like_DII"/>
</dbReference>
<comment type="caution">
    <text evidence="13">The sequence shown here is derived from an EMBL/GenBank/DDBJ whole genome shotgun (WGS) entry which is preliminary data.</text>
</comment>
<dbReference type="OrthoDB" id="361630at2759"/>
<dbReference type="GO" id="GO:0003743">
    <property type="term" value="F:translation initiation factor activity"/>
    <property type="evidence" value="ECO:0007669"/>
    <property type="project" value="UniProtKB-KW"/>
</dbReference>
<proteinExistence type="inferred from homology"/>
<dbReference type="RefSeq" id="XP_040717663.1">
    <property type="nucleotide sequence ID" value="XM_040855606.1"/>
</dbReference>
<evidence type="ECO:0000256" key="9">
    <source>
        <dbReference type="ARBA" id="ARBA00025162"/>
    </source>
</evidence>
<dbReference type="GO" id="GO:0000049">
    <property type="term" value="F:tRNA binding"/>
    <property type="evidence" value="ECO:0007669"/>
    <property type="project" value="EnsemblFungi"/>
</dbReference>
<dbReference type="Gene3D" id="3.40.50.10050">
    <property type="entry name" value="Translation initiation factor IF- 2, domain 3"/>
    <property type="match status" value="1"/>
</dbReference>
<dbReference type="InterPro" id="IPR023115">
    <property type="entry name" value="TIF_IF2_dom3"/>
</dbReference>
<name>A0A1Y2E6A2_9PEZI</name>
<gene>
    <name evidence="13" type="ORF">BCR38DRAFT_338280</name>
</gene>
<keyword evidence="5" id="KW-0648">Protein biosynthesis</keyword>
<dbReference type="EMBL" id="MCFJ01000004">
    <property type="protein sequence ID" value="ORY67039.1"/>
    <property type="molecule type" value="Genomic_DNA"/>
</dbReference>
<dbReference type="InParanoid" id="A0A1Y2E6A2"/>
<dbReference type="FunFam" id="3.40.50.10050:FF:000001">
    <property type="entry name" value="Translation initiation factor IF-2"/>
    <property type="match status" value="1"/>
</dbReference>
<evidence type="ECO:0000256" key="8">
    <source>
        <dbReference type="ARBA" id="ARBA00023134"/>
    </source>
</evidence>
<protein>
    <recommendedName>
        <fullName evidence="10">Translation initiation factor IF-2, mitochondrial</fullName>
    </recommendedName>
</protein>
<dbReference type="InterPro" id="IPR009000">
    <property type="entry name" value="Transl_B-barrel_sf"/>
</dbReference>
<feature type="compositionally biased region" description="Basic and acidic residues" evidence="11">
    <location>
        <begin position="512"/>
        <end position="527"/>
    </location>
</feature>
<evidence type="ECO:0000256" key="7">
    <source>
        <dbReference type="ARBA" id="ARBA00023128"/>
    </source>
</evidence>
<feature type="compositionally biased region" description="Basic and acidic residues" evidence="11">
    <location>
        <begin position="45"/>
        <end position="60"/>
    </location>
</feature>
<evidence type="ECO:0000313" key="14">
    <source>
        <dbReference type="Proteomes" id="UP000193689"/>
    </source>
</evidence>
<keyword evidence="3" id="KW-0396">Initiation factor</keyword>
<dbReference type="FunCoup" id="A0A1Y2E6A2">
    <property type="interactions" value="492"/>
</dbReference>
<dbReference type="HAMAP" id="MF_00100_B">
    <property type="entry name" value="IF_2_B"/>
    <property type="match status" value="1"/>
</dbReference>
<dbReference type="FunFam" id="2.40.30.10:FF:000008">
    <property type="entry name" value="Translation initiation factor IF-2"/>
    <property type="match status" value="1"/>
</dbReference>
<dbReference type="InterPro" id="IPR000795">
    <property type="entry name" value="T_Tr_GTP-bd_dom"/>
</dbReference>
<dbReference type="PANTHER" id="PTHR43381">
    <property type="entry name" value="TRANSLATION INITIATION FACTOR IF-2-RELATED"/>
    <property type="match status" value="1"/>
</dbReference>
<comment type="function">
    <text evidence="9">One of the essential components for the initiation of protein synthesis. Protects formylmethionyl-tRNA from spontaneous hydrolysis and promotes its binding to the 30S ribosomal subunits. Also involved in the hydrolysis of GTP during the formation of the 70S ribosomal complex.</text>
</comment>
<dbReference type="InterPro" id="IPR005225">
    <property type="entry name" value="Small_GTP-bd"/>
</dbReference>
<sequence length="750" mass="83286">MKITKSDSSSSNWAIIPQNARASNEGSAVQGPVEAFEEDRRRRRYEQDRDADVDRSVARKDRGKKRGDRASRYEVEEDEWEDGYPSRREKRTSYRDEGEDDYGARRDDRYEQYVEKKRKKEERKAQRDAGPRNITLPELISITDLARALKVHNSLFLEQLGELGFENVSLESIMAGETAALVAQEYGFEPIVETGASEDLKPRPLPEDASVLPQRPPVVTIMGHVDHGKTTLLDYLRKSSIATQEHGGITQHIGAFSVKLSVGKQITFLDTPGHAAFLTMRQRGANVTDIVILVVAADDSVKPQTLEAIKHARAAKVPIIVAINKIDKEGARIDQVKQDLARHGVEIEDYGGDVQVACVSGKTGEGMDALEENILTLSEILDMRAEEDGPAEGWILESSLKPIGKAATILVKRGTMRSGDIIAAGTTWARIRHLRNEAGIMIAEAPPGTPIEVLGWKDLPAAGELVIQAPDERRARNACEYRKSLKDREKDAADHERSVKQRKLIEERRAMEKAAKEYPDGRERRTDGTWGTTEQLPAEEGGVKMVNFVVKGDVHGSVEAVCASILEIGSNEVRPRVLRSVPGHITEGDIDHAATSSSIIVNFNLPISGLVKRMAEEQGVRILDHTVIYHLADDVKDVLSGYLTPDVSIKVLGDAEVLQIFPINVKGRMYKNIAGCRIRNGKVGRNDLFRVIREGEKIFEGKLESLKHLKKDIDDVRKGGECGIGFAEFQNLQVGDQIQAFEEVTTQRKL</sequence>
<dbReference type="GO" id="GO:0005525">
    <property type="term" value="F:GTP binding"/>
    <property type="evidence" value="ECO:0007669"/>
    <property type="project" value="UniProtKB-KW"/>
</dbReference>
<keyword evidence="7" id="KW-0496">Mitochondrion</keyword>
<evidence type="ECO:0000256" key="2">
    <source>
        <dbReference type="ARBA" id="ARBA00007733"/>
    </source>
</evidence>